<dbReference type="InterPro" id="IPR009915">
    <property type="entry name" value="NnrU_dom"/>
</dbReference>
<keyword evidence="4 5" id="KW-0472">Membrane</keyword>
<evidence type="ECO:0000256" key="3">
    <source>
        <dbReference type="ARBA" id="ARBA00022989"/>
    </source>
</evidence>
<evidence type="ECO:0000313" key="8">
    <source>
        <dbReference type="Proteomes" id="UP001220530"/>
    </source>
</evidence>
<accession>A0ABY7YIW6</accession>
<proteinExistence type="predicted"/>
<evidence type="ECO:0000256" key="4">
    <source>
        <dbReference type="ARBA" id="ARBA00023136"/>
    </source>
</evidence>
<feature type="transmembrane region" description="Helical" evidence="5">
    <location>
        <begin position="70"/>
        <end position="90"/>
    </location>
</feature>
<name>A0ABY7YIW6_9HYPH</name>
<evidence type="ECO:0000313" key="7">
    <source>
        <dbReference type="EMBL" id="WDR01253.1"/>
    </source>
</evidence>
<feature type="domain" description="NnrU" evidence="6">
    <location>
        <begin position="3"/>
        <end position="116"/>
    </location>
</feature>
<keyword evidence="3 5" id="KW-1133">Transmembrane helix</keyword>
<dbReference type="Pfam" id="PF07298">
    <property type="entry name" value="NnrU"/>
    <property type="match status" value="1"/>
</dbReference>
<organism evidence="7 8">
    <name type="scientific">Devosia algicola</name>
    <dbReference type="NCBI Taxonomy" id="3026418"/>
    <lineage>
        <taxon>Bacteria</taxon>
        <taxon>Pseudomonadati</taxon>
        <taxon>Pseudomonadota</taxon>
        <taxon>Alphaproteobacteria</taxon>
        <taxon>Hyphomicrobiales</taxon>
        <taxon>Devosiaceae</taxon>
        <taxon>Devosia</taxon>
    </lineage>
</organism>
<sequence length="123" mass="13905">MLVLLLGLFLFFAIHSVRMVVPAFRADQLASNPRRWKGIYALVSAVGLGLVVWGWWLFRPVADQLYEPPSWGRHLAMLLVWVAFIMIVASDIHMPAGRIKHWVKHPMLVGVGLWSAGSFAGQW</sequence>
<comment type="subcellular location">
    <subcellularLocation>
        <location evidence="1">Membrane</location>
        <topology evidence="1">Multi-pass membrane protein</topology>
    </subcellularLocation>
</comment>
<protein>
    <submittedName>
        <fullName evidence="7">NnrU family protein</fullName>
    </submittedName>
</protein>
<evidence type="ECO:0000256" key="2">
    <source>
        <dbReference type="ARBA" id="ARBA00022692"/>
    </source>
</evidence>
<dbReference type="EMBL" id="CP118246">
    <property type="protein sequence ID" value="WDR01253.1"/>
    <property type="molecule type" value="Genomic_DNA"/>
</dbReference>
<gene>
    <name evidence="7" type="ORF">PSQ19_10350</name>
</gene>
<evidence type="ECO:0000256" key="5">
    <source>
        <dbReference type="SAM" id="Phobius"/>
    </source>
</evidence>
<feature type="transmembrane region" description="Helical" evidence="5">
    <location>
        <begin position="38"/>
        <end position="58"/>
    </location>
</feature>
<dbReference type="Proteomes" id="UP001220530">
    <property type="component" value="Chromosome"/>
</dbReference>
<keyword evidence="8" id="KW-1185">Reference proteome</keyword>
<dbReference type="RefSeq" id="WP_282217664.1">
    <property type="nucleotide sequence ID" value="NZ_CP118246.1"/>
</dbReference>
<evidence type="ECO:0000259" key="6">
    <source>
        <dbReference type="Pfam" id="PF07298"/>
    </source>
</evidence>
<reference evidence="7 8" key="1">
    <citation type="submission" date="2023-02" db="EMBL/GenBank/DDBJ databases">
        <title>Devosia algicola sp. nov., isolated from the phycosphere of marine algae.</title>
        <authorList>
            <person name="Kim J.M."/>
            <person name="Lee J.K."/>
            <person name="Choi B.J."/>
            <person name="Bayburt H."/>
            <person name="Jeon C.O."/>
        </authorList>
    </citation>
    <scope>NUCLEOTIDE SEQUENCE [LARGE SCALE GENOMIC DNA]</scope>
    <source>
        <strain evidence="7 8">G20-9</strain>
    </source>
</reference>
<keyword evidence="2 5" id="KW-0812">Transmembrane</keyword>
<evidence type="ECO:0000256" key="1">
    <source>
        <dbReference type="ARBA" id="ARBA00004141"/>
    </source>
</evidence>